<evidence type="ECO:0000256" key="5">
    <source>
        <dbReference type="SAM" id="Phobius"/>
    </source>
</evidence>
<dbReference type="RefSeq" id="WP_190119162.1">
    <property type="nucleotide sequence ID" value="NZ_BMVR01000014.1"/>
</dbReference>
<organism evidence="7 8">
    <name type="scientific">Streptomyces flavofungini</name>
    <dbReference type="NCBI Taxonomy" id="68200"/>
    <lineage>
        <taxon>Bacteria</taxon>
        <taxon>Bacillati</taxon>
        <taxon>Actinomycetota</taxon>
        <taxon>Actinomycetes</taxon>
        <taxon>Kitasatosporales</taxon>
        <taxon>Streptomycetaceae</taxon>
        <taxon>Streptomyces</taxon>
    </lineage>
</organism>
<keyword evidence="3 5" id="KW-1133">Transmembrane helix</keyword>
<proteinExistence type="predicted"/>
<dbReference type="InterPro" id="IPR010432">
    <property type="entry name" value="RDD"/>
</dbReference>
<keyword evidence="2 5" id="KW-0812">Transmembrane</keyword>
<feature type="transmembrane region" description="Helical" evidence="5">
    <location>
        <begin position="106"/>
        <end position="125"/>
    </location>
</feature>
<keyword evidence="8" id="KW-1185">Reference proteome</keyword>
<comment type="caution">
    <text evidence="7">The sequence shown here is derived from an EMBL/GenBank/DDBJ whole genome shotgun (WGS) entry which is preliminary data.</text>
</comment>
<dbReference type="Pfam" id="PF06271">
    <property type="entry name" value="RDD"/>
    <property type="match status" value="1"/>
</dbReference>
<name>A0ABS0X919_9ACTN</name>
<dbReference type="Proteomes" id="UP000634780">
    <property type="component" value="Unassembled WGS sequence"/>
</dbReference>
<feature type="transmembrane region" description="Helical" evidence="5">
    <location>
        <begin position="21"/>
        <end position="41"/>
    </location>
</feature>
<evidence type="ECO:0000313" key="7">
    <source>
        <dbReference type="EMBL" id="MBJ3809693.1"/>
    </source>
</evidence>
<feature type="domain" description="RDD" evidence="6">
    <location>
        <begin position="12"/>
        <end position="136"/>
    </location>
</feature>
<accession>A0ABS0X919</accession>
<dbReference type="EMBL" id="JAEKOZ010000013">
    <property type="protein sequence ID" value="MBJ3809693.1"/>
    <property type="molecule type" value="Genomic_DNA"/>
</dbReference>
<evidence type="ECO:0000256" key="3">
    <source>
        <dbReference type="ARBA" id="ARBA00022989"/>
    </source>
</evidence>
<comment type="subcellular location">
    <subcellularLocation>
        <location evidence="1">Membrane</location>
        <topology evidence="1">Multi-pass membrane protein</topology>
    </subcellularLocation>
</comment>
<feature type="transmembrane region" description="Helical" evidence="5">
    <location>
        <begin position="61"/>
        <end position="80"/>
    </location>
</feature>
<evidence type="ECO:0000256" key="2">
    <source>
        <dbReference type="ARBA" id="ARBA00022692"/>
    </source>
</evidence>
<reference evidence="7 8" key="1">
    <citation type="submission" date="2020-12" db="EMBL/GenBank/DDBJ databases">
        <title>Streptomyces typhae sp. nov., a novel endophytic actinomycete isolated from the root of cattail pollen (Typha angustifolia L.).</title>
        <authorList>
            <person name="Peng C."/>
            <person name="Liu C."/>
        </authorList>
    </citation>
    <scope>NUCLEOTIDE SEQUENCE [LARGE SCALE GENOMIC DNA]</scope>
    <source>
        <strain evidence="7 8">JCM 4753</strain>
    </source>
</reference>
<keyword evidence="4 5" id="KW-0472">Membrane</keyword>
<protein>
    <submittedName>
        <fullName evidence="7">RDD family protein</fullName>
    </submittedName>
</protein>
<evidence type="ECO:0000259" key="6">
    <source>
        <dbReference type="Pfam" id="PF06271"/>
    </source>
</evidence>
<gene>
    <name evidence="7" type="ORF">JGB26_21650</name>
</gene>
<evidence type="ECO:0000313" key="8">
    <source>
        <dbReference type="Proteomes" id="UP000634780"/>
    </source>
</evidence>
<evidence type="ECO:0000256" key="4">
    <source>
        <dbReference type="ARBA" id="ARBA00023136"/>
    </source>
</evidence>
<sequence>MSRAPAAQGQRAGIVSRTAAGALDLGFVGALCGAALLLYGLGDYLLTGVPFELPRLPGPGGAAAGSLVAAGYLAGGWAVAGRTPGMQFAGLRVVAASGRPLPAGRAALRAVLCVLFPCGLLWVLVSRRNASLQDLLVRTAVLYDWGTR</sequence>
<evidence type="ECO:0000256" key="1">
    <source>
        <dbReference type="ARBA" id="ARBA00004141"/>
    </source>
</evidence>